<keyword evidence="3" id="KW-1185">Reference proteome</keyword>
<dbReference type="InterPro" id="IPR011990">
    <property type="entry name" value="TPR-like_helical_dom_sf"/>
</dbReference>
<dbReference type="RefSeq" id="WP_260172349.1">
    <property type="nucleotide sequence ID" value="NZ_BNAV01000001.1"/>
</dbReference>
<comment type="caution">
    <text evidence="2">The sequence shown here is derived from an EMBL/GenBank/DDBJ whole genome shotgun (WGS) entry which is preliminary data.</text>
</comment>
<protein>
    <recommendedName>
        <fullName evidence="1">Bacterial transcriptional activator domain-containing protein</fullName>
    </recommendedName>
</protein>
<name>A0A8H9IP56_9PSEU</name>
<feature type="domain" description="Bacterial transcriptional activator" evidence="1">
    <location>
        <begin position="10"/>
        <end position="36"/>
    </location>
</feature>
<reference evidence="2" key="1">
    <citation type="journal article" date="2014" name="Int. J. Syst. Evol. Microbiol.">
        <title>Complete genome sequence of Corynebacterium casei LMG S-19264T (=DSM 44701T), isolated from a smear-ripened cheese.</title>
        <authorList>
            <consortium name="US DOE Joint Genome Institute (JGI-PGF)"/>
            <person name="Walter F."/>
            <person name="Albersmeier A."/>
            <person name="Kalinowski J."/>
            <person name="Ruckert C."/>
        </authorList>
    </citation>
    <scope>NUCLEOTIDE SEQUENCE</scope>
    <source>
        <strain evidence="2">CGMCC 4.7679</strain>
    </source>
</reference>
<dbReference type="Pfam" id="PF03704">
    <property type="entry name" value="BTAD"/>
    <property type="match status" value="1"/>
</dbReference>
<evidence type="ECO:0000313" key="2">
    <source>
        <dbReference type="EMBL" id="GHF41787.1"/>
    </source>
</evidence>
<sequence length="41" mass="4244">MTGPTDGSDGRLPEALSVYDRVARLLDEDLGLEPGPGCGGR</sequence>
<reference evidence="2" key="2">
    <citation type="submission" date="2020-09" db="EMBL/GenBank/DDBJ databases">
        <authorList>
            <person name="Sun Q."/>
            <person name="Zhou Y."/>
        </authorList>
    </citation>
    <scope>NUCLEOTIDE SEQUENCE</scope>
    <source>
        <strain evidence="2">CGMCC 4.7679</strain>
    </source>
</reference>
<accession>A0A8H9IP56</accession>
<gene>
    <name evidence="2" type="ORF">GCM10017566_14090</name>
</gene>
<dbReference type="EMBL" id="BNAV01000001">
    <property type="protein sequence ID" value="GHF41787.1"/>
    <property type="molecule type" value="Genomic_DNA"/>
</dbReference>
<dbReference type="InterPro" id="IPR005158">
    <property type="entry name" value="BTAD"/>
</dbReference>
<evidence type="ECO:0000259" key="1">
    <source>
        <dbReference type="Pfam" id="PF03704"/>
    </source>
</evidence>
<proteinExistence type="predicted"/>
<dbReference type="Gene3D" id="1.25.40.10">
    <property type="entry name" value="Tetratricopeptide repeat domain"/>
    <property type="match status" value="1"/>
</dbReference>
<dbReference type="Proteomes" id="UP000658656">
    <property type="component" value="Unassembled WGS sequence"/>
</dbReference>
<dbReference type="AlphaFoldDB" id="A0A8H9IP56"/>
<evidence type="ECO:0000313" key="3">
    <source>
        <dbReference type="Proteomes" id="UP000658656"/>
    </source>
</evidence>
<organism evidence="2 3">
    <name type="scientific">Amycolatopsis bartoniae</name>
    <dbReference type="NCBI Taxonomy" id="941986"/>
    <lineage>
        <taxon>Bacteria</taxon>
        <taxon>Bacillati</taxon>
        <taxon>Actinomycetota</taxon>
        <taxon>Actinomycetes</taxon>
        <taxon>Pseudonocardiales</taxon>
        <taxon>Pseudonocardiaceae</taxon>
        <taxon>Amycolatopsis</taxon>
    </lineage>
</organism>
<dbReference type="SUPFAM" id="SSF48452">
    <property type="entry name" value="TPR-like"/>
    <property type="match status" value="1"/>
</dbReference>